<dbReference type="Pfam" id="PF00134">
    <property type="entry name" value="Cyclin_N"/>
    <property type="match status" value="1"/>
</dbReference>
<organism evidence="10 11">
    <name type="scientific">Xiphophorus couchianus</name>
    <name type="common">Monterrey platyfish</name>
    <dbReference type="NCBI Taxonomy" id="32473"/>
    <lineage>
        <taxon>Eukaryota</taxon>
        <taxon>Metazoa</taxon>
        <taxon>Chordata</taxon>
        <taxon>Craniata</taxon>
        <taxon>Vertebrata</taxon>
        <taxon>Euteleostomi</taxon>
        <taxon>Actinopterygii</taxon>
        <taxon>Neopterygii</taxon>
        <taxon>Teleostei</taxon>
        <taxon>Neoteleostei</taxon>
        <taxon>Acanthomorphata</taxon>
        <taxon>Ovalentaria</taxon>
        <taxon>Atherinomorphae</taxon>
        <taxon>Cyprinodontiformes</taxon>
        <taxon>Poeciliidae</taxon>
        <taxon>Poeciliinae</taxon>
        <taxon>Xiphophorus</taxon>
    </lineage>
</organism>
<evidence type="ECO:0000313" key="10">
    <source>
        <dbReference type="Ensembl" id="ENSXCOP00000007369.1"/>
    </source>
</evidence>
<dbReference type="Pfam" id="PF02984">
    <property type="entry name" value="Cyclin_C"/>
    <property type="match status" value="1"/>
</dbReference>
<sequence length="268" mass="30625">LALLATVPASPTPMETSGCEPAELCQAFSHVILDTAIRDVDADDYDNPMLCSEYVKDIYKYLRQLEVEQNVKPNYLQGQEVTSNMRAILIDWLVQVNLKFRLLQETMYMTVGIIDRFLQDHPVPKKQLQLVGVTAMFLASKYEEMYPPEISDFAYVTDRAYTTAQIRDMEMTILRVLKFQLGRPLPLQFLRRASKIYEDVTLQHYMNYTAESLLPVMAHIAKNVVKVNDGLTKHMAVKGKYATSKQMRIANIPQLKSSVVKDLAKPQV</sequence>
<evidence type="ECO:0000259" key="9">
    <source>
        <dbReference type="SMART" id="SM00385"/>
    </source>
</evidence>
<keyword evidence="11" id="KW-1185">Reference proteome</keyword>
<dbReference type="PANTHER" id="PTHR10177">
    <property type="entry name" value="CYCLINS"/>
    <property type="match status" value="1"/>
</dbReference>
<dbReference type="InterPro" id="IPR006671">
    <property type="entry name" value="Cyclin_N"/>
</dbReference>
<feature type="domain" description="Cyclin-like" evidence="9">
    <location>
        <begin position="91"/>
        <end position="175"/>
    </location>
</feature>
<dbReference type="GO" id="GO:0016538">
    <property type="term" value="F:cyclin-dependent protein serine/threonine kinase regulator activity"/>
    <property type="evidence" value="ECO:0007669"/>
    <property type="project" value="InterPro"/>
</dbReference>
<evidence type="ECO:0000256" key="1">
    <source>
        <dbReference type="ARBA" id="ARBA00003222"/>
    </source>
</evidence>
<dbReference type="PIRSF" id="PIRSF001771">
    <property type="entry name" value="Cyclin_A_B_D_E"/>
    <property type="match status" value="1"/>
</dbReference>
<dbReference type="Gene3D" id="1.10.472.10">
    <property type="entry name" value="Cyclin-like"/>
    <property type="match status" value="3"/>
</dbReference>
<keyword evidence="6" id="KW-0131">Cell cycle</keyword>
<comment type="subunit">
    <text evidence="7">Interacts with the CDK1 protein kinase to form a serine/threonine kinase holoenzyme complex also known as maturation promoting factor (MPF). The cyclin subunit imparts substrate specificity to the complex.</text>
</comment>
<dbReference type="GO" id="GO:0051301">
    <property type="term" value="P:cell division"/>
    <property type="evidence" value="ECO:0007669"/>
    <property type="project" value="UniProtKB-KW"/>
</dbReference>
<dbReference type="InterPro" id="IPR036915">
    <property type="entry name" value="Cyclin-like_sf"/>
</dbReference>
<dbReference type="InterPro" id="IPR046965">
    <property type="entry name" value="Cyclin_A/B-like"/>
</dbReference>
<proteinExistence type="inferred from homology"/>
<reference evidence="10" key="2">
    <citation type="submission" date="2025-09" db="UniProtKB">
        <authorList>
            <consortium name="Ensembl"/>
        </authorList>
    </citation>
    <scope>IDENTIFICATION</scope>
</reference>
<dbReference type="GeneTree" id="ENSGT00940000154586"/>
<dbReference type="InterPro" id="IPR004367">
    <property type="entry name" value="Cyclin_C-dom"/>
</dbReference>
<protein>
    <recommendedName>
        <fullName evidence="9">Cyclin-like domain-containing protein</fullName>
    </recommendedName>
</protein>
<dbReference type="AlphaFoldDB" id="A0A3B5LHN7"/>
<evidence type="ECO:0000313" key="11">
    <source>
        <dbReference type="Proteomes" id="UP000261380"/>
    </source>
</evidence>
<dbReference type="InterPro" id="IPR013763">
    <property type="entry name" value="Cyclin-like_dom"/>
</dbReference>
<evidence type="ECO:0000256" key="8">
    <source>
        <dbReference type="RuleBase" id="RU000383"/>
    </source>
</evidence>
<dbReference type="GO" id="GO:0044772">
    <property type="term" value="P:mitotic cell cycle phase transition"/>
    <property type="evidence" value="ECO:0007669"/>
    <property type="project" value="InterPro"/>
</dbReference>
<dbReference type="SMART" id="SM00385">
    <property type="entry name" value="CYCLIN"/>
    <property type="match status" value="1"/>
</dbReference>
<dbReference type="PROSITE" id="PS00292">
    <property type="entry name" value="CYCLINS"/>
    <property type="match status" value="1"/>
</dbReference>
<keyword evidence="4" id="KW-0498">Mitosis</keyword>
<evidence type="ECO:0000256" key="4">
    <source>
        <dbReference type="ARBA" id="ARBA00022776"/>
    </source>
</evidence>
<dbReference type="Proteomes" id="UP000261380">
    <property type="component" value="Unplaced"/>
</dbReference>
<accession>A0A3B5LHN7</accession>
<evidence type="ECO:0000256" key="5">
    <source>
        <dbReference type="ARBA" id="ARBA00023127"/>
    </source>
</evidence>
<dbReference type="FunFam" id="1.10.472.10:FF:000198">
    <property type="entry name" value="G2/mitotic-specific cyclin-B1"/>
    <property type="match status" value="1"/>
</dbReference>
<dbReference type="InterPro" id="IPR039361">
    <property type="entry name" value="Cyclin"/>
</dbReference>
<evidence type="ECO:0000256" key="3">
    <source>
        <dbReference type="ARBA" id="ARBA00022618"/>
    </source>
</evidence>
<comment type="function">
    <text evidence="1">Essential for the control of the cell cycle at the G2/M (mitosis) transition.</text>
</comment>
<dbReference type="SUPFAM" id="SSF47954">
    <property type="entry name" value="Cyclin-like"/>
    <property type="match status" value="2"/>
</dbReference>
<dbReference type="GO" id="GO:0005829">
    <property type="term" value="C:cytosol"/>
    <property type="evidence" value="ECO:0007669"/>
    <property type="project" value="UniProtKB-ARBA"/>
</dbReference>
<keyword evidence="5 8" id="KW-0195">Cyclin</keyword>
<keyword evidence="3" id="KW-0132">Cell division</keyword>
<dbReference type="Ensembl" id="ENSXCOT00000007464.1">
    <property type="protein sequence ID" value="ENSXCOP00000007369.1"/>
    <property type="gene ID" value="ENSXCOG00000005476.1"/>
</dbReference>
<evidence type="ECO:0000256" key="7">
    <source>
        <dbReference type="ARBA" id="ARBA00025821"/>
    </source>
</evidence>
<name>A0A3B5LHN7_9TELE</name>
<comment type="similarity">
    <text evidence="2">Belongs to the cyclin family. Cyclin AB subfamily.</text>
</comment>
<evidence type="ECO:0000256" key="2">
    <source>
        <dbReference type="ARBA" id="ARBA00006955"/>
    </source>
</evidence>
<dbReference type="InterPro" id="IPR048258">
    <property type="entry name" value="Cyclins_cyclin-box"/>
</dbReference>
<reference evidence="10" key="1">
    <citation type="submission" date="2025-08" db="UniProtKB">
        <authorList>
            <consortium name="Ensembl"/>
        </authorList>
    </citation>
    <scope>IDENTIFICATION</scope>
</reference>
<evidence type="ECO:0000256" key="6">
    <source>
        <dbReference type="ARBA" id="ARBA00023306"/>
    </source>
</evidence>